<dbReference type="PANTHER" id="PTHR48081:SF13">
    <property type="entry name" value="ALPHA_BETA HYDROLASE"/>
    <property type="match status" value="1"/>
</dbReference>
<keyword evidence="1 3" id="KW-0378">Hydrolase</keyword>
<protein>
    <submittedName>
        <fullName evidence="3">Alpha/beta hydrolase</fullName>
    </submittedName>
</protein>
<organism evidence="3 4">
    <name type="scientific">Blastopirellula marina</name>
    <dbReference type="NCBI Taxonomy" id="124"/>
    <lineage>
        <taxon>Bacteria</taxon>
        <taxon>Pseudomonadati</taxon>
        <taxon>Planctomycetota</taxon>
        <taxon>Planctomycetia</taxon>
        <taxon>Pirellulales</taxon>
        <taxon>Pirellulaceae</taxon>
        <taxon>Blastopirellula</taxon>
    </lineage>
</organism>
<evidence type="ECO:0000313" key="4">
    <source>
        <dbReference type="Proteomes" id="UP000238322"/>
    </source>
</evidence>
<evidence type="ECO:0000313" key="3">
    <source>
        <dbReference type="EMBL" id="PQO30540.1"/>
    </source>
</evidence>
<dbReference type="InterPro" id="IPR049492">
    <property type="entry name" value="BD-FAE-like_dom"/>
</dbReference>
<dbReference type="SUPFAM" id="SSF53474">
    <property type="entry name" value="alpha/beta-Hydrolases"/>
    <property type="match status" value="1"/>
</dbReference>
<accession>A0A2S8FEM6</accession>
<gene>
    <name evidence="3" type="ORF">C5Y83_23970</name>
</gene>
<comment type="caution">
    <text evidence="3">The sequence shown here is derived from an EMBL/GenBank/DDBJ whole genome shotgun (WGS) entry which is preliminary data.</text>
</comment>
<dbReference type="EMBL" id="PUHY01000014">
    <property type="protein sequence ID" value="PQO30540.1"/>
    <property type="molecule type" value="Genomic_DNA"/>
</dbReference>
<proteinExistence type="predicted"/>
<dbReference type="Gene3D" id="3.40.50.1820">
    <property type="entry name" value="alpha/beta hydrolase"/>
    <property type="match status" value="1"/>
</dbReference>
<dbReference type="GO" id="GO:0016787">
    <property type="term" value="F:hydrolase activity"/>
    <property type="evidence" value="ECO:0007669"/>
    <property type="project" value="UniProtKB-KW"/>
</dbReference>
<dbReference type="Proteomes" id="UP000238322">
    <property type="component" value="Unassembled WGS sequence"/>
</dbReference>
<dbReference type="OrthoDB" id="265201at2"/>
<dbReference type="InterPro" id="IPR029058">
    <property type="entry name" value="AB_hydrolase_fold"/>
</dbReference>
<dbReference type="AlphaFoldDB" id="A0A2S8FEM6"/>
<dbReference type="InterPro" id="IPR050300">
    <property type="entry name" value="GDXG_lipolytic_enzyme"/>
</dbReference>
<reference evidence="3 4" key="1">
    <citation type="submission" date="2018-02" db="EMBL/GenBank/DDBJ databases">
        <title>Comparative genomes isolates from brazilian mangrove.</title>
        <authorList>
            <person name="Araujo J.E."/>
            <person name="Taketani R.G."/>
            <person name="Silva M.C.P."/>
            <person name="Loureco M.V."/>
            <person name="Andreote F.D."/>
        </authorList>
    </citation>
    <scope>NUCLEOTIDE SEQUENCE [LARGE SCALE GENOMIC DNA]</scope>
    <source>
        <strain evidence="3 4">Hex-1 MGV</strain>
    </source>
</reference>
<name>A0A2S8FEM6_9BACT</name>
<evidence type="ECO:0000259" key="2">
    <source>
        <dbReference type="Pfam" id="PF20434"/>
    </source>
</evidence>
<evidence type="ECO:0000256" key="1">
    <source>
        <dbReference type="ARBA" id="ARBA00022801"/>
    </source>
</evidence>
<dbReference type="PANTHER" id="PTHR48081">
    <property type="entry name" value="AB HYDROLASE SUPERFAMILY PROTEIN C4A8.06C"/>
    <property type="match status" value="1"/>
</dbReference>
<dbReference type="Pfam" id="PF20434">
    <property type="entry name" value="BD-FAE"/>
    <property type="match status" value="1"/>
</dbReference>
<sequence length="290" mass="31491">MSVFLDCLLTSHTEGAVTEYTDVVFAKVGGHSLMLDIFLPESTSNTDGLTKKPQLLMWIHGGGWRSGSRKRVPLKTLTEHGYAVASISYRLTDVDVFPAQIHDCKAAVRWLRANADRYGYDATKIFVGGSSAGGHLALLLGVSAGVDDLEGKVGGNLDQSSAVQAVVDFFGPSDFELRGKTQPEIAYSEKAGSFALLGGLKSGKITPEAERFASPATYVTKNAPPLLIFHGSNDKRVLIDQSKRMETLYNQLGLSGRLVIVQDAGHGGPKFFTPERIKVVLDFFDRQLQR</sequence>
<feature type="domain" description="BD-FAE-like" evidence="2">
    <location>
        <begin position="35"/>
        <end position="246"/>
    </location>
</feature>